<keyword evidence="1" id="KW-0812">Transmembrane</keyword>
<dbReference type="AlphaFoldDB" id="A0A2Z3H878"/>
<gene>
    <name evidence="3" type="ORF">C1280_23815</name>
</gene>
<dbReference type="Proteomes" id="UP000245802">
    <property type="component" value="Chromosome"/>
</dbReference>
<sequence length="312" mass="34198">MGRPAFDPYRFRSGPRRKPYNVGYLPETARFKPRAMTGSLVQNIHHYCIGLSYLCAFLLETGRLLWPAAGWRLTGLAFGAAGLFAHSAYLLVNQPSPAVPFGSVLLLAWVLALFYFYGTVHHAKQAWAVFVLPVVIGLVAASRVLLTVEPEYAAVDLAQWTSGERFWGGVHGVLILCASVGVSVSFLASVMYLIQSRRLRNKVSPRAVVPMLSLERLEHMNRRAINIAFPMLTVGLLVGTLLLESTHALGENWFSVKVLSSAGLWVLFLVLLYLRYAVHLPARRLALFSIAAFALLLVALGAAHPFAIGGGK</sequence>
<reference evidence="3 4" key="1">
    <citation type="submission" date="2018-01" db="EMBL/GenBank/DDBJ databases">
        <title>G. obscuriglobus.</title>
        <authorList>
            <person name="Franke J."/>
            <person name="Blomberg W."/>
            <person name="Selmecki A."/>
        </authorList>
    </citation>
    <scope>NUCLEOTIDE SEQUENCE [LARGE SCALE GENOMIC DNA]</scope>
    <source>
        <strain evidence="3 4">DSM 5831</strain>
    </source>
</reference>
<evidence type="ECO:0000256" key="1">
    <source>
        <dbReference type="SAM" id="Phobius"/>
    </source>
</evidence>
<keyword evidence="4" id="KW-1185">Reference proteome</keyword>
<dbReference type="KEGG" id="gog:C1280_23815"/>
<feature type="domain" description="Cytochrome c assembly protein" evidence="2">
    <location>
        <begin position="102"/>
        <end position="299"/>
    </location>
</feature>
<dbReference type="GO" id="GO:0020037">
    <property type="term" value="F:heme binding"/>
    <property type="evidence" value="ECO:0007669"/>
    <property type="project" value="InterPro"/>
</dbReference>
<keyword evidence="1" id="KW-0472">Membrane</keyword>
<feature type="transmembrane region" description="Helical" evidence="1">
    <location>
        <begin position="254"/>
        <end position="274"/>
    </location>
</feature>
<feature type="transmembrane region" description="Helical" evidence="1">
    <location>
        <begin position="166"/>
        <end position="194"/>
    </location>
</feature>
<dbReference type="InterPro" id="IPR002541">
    <property type="entry name" value="Cyt_c_assembly"/>
</dbReference>
<proteinExistence type="predicted"/>
<evidence type="ECO:0000313" key="3">
    <source>
        <dbReference type="EMBL" id="AWM39727.1"/>
    </source>
</evidence>
<accession>A0A2Z3H878</accession>
<name>A0A2Z3H878_9BACT</name>
<feature type="transmembrane region" description="Helical" evidence="1">
    <location>
        <begin position="224"/>
        <end position="242"/>
    </location>
</feature>
<feature type="transmembrane region" description="Helical" evidence="1">
    <location>
        <begin position="126"/>
        <end position="146"/>
    </location>
</feature>
<organism evidence="3 4">
    <name type="scientific">Gemmata obscuriglobus</name>
    <dbReference type="NCBI Taxonomy" id="114"/>
    <lineage>
        <taxon>Bacteria</taxon>
        <taxon>Pseudomonadati</taxon>
        <taxon>Planctomycetota</taxon>
        <taxon>Planctomycetia</taxon>
        <taxon>Gemmatales</taxon>
        <taxon>Gemmataceae</taxon>
        <taxon>Gemmata</taxon>
    </lineage>
</organism>
<protein>
    <recommendedName>
        <fullName evidence="2">Cytochrome c assembly protein domain-containing protein</fullName>
    </recommendedName>
</protein>
<feature type="transmembrane region" description="Helical" evidence="1">
    <location>
        <begin position="44"/>
        <end position="66"/>
    </location>
</feature>
<dbReference type="EMBL" id="CP025958">
    <property type="protein sequence ID" value="AWM39727.1"/>
    <property type="molecule type" value="Genomic_DNA"/>
</dbReference>
<feature type="transmembrane region" description="Helical" evidence="1">
    <location>
        <begin position="98"/>
        <end position="117"/>
    </location>
</feature>
<keyword evidence="1" id="KW-1133">Transmembrane helix</keyword>
<feature type="transmembrane region" description="Helical" evidence="1">
    <location>
        <begin position="286"/>
        <end position="308"/>
    </location>
</feature>
<evidence type="ECO:0000313" key="4">
    <source>
        <dbReference type="Proteomes" id="UP000245802"/>
    </source>
</evidence>
<dbReference type="GO" id="GO:0017004">
    <property type="term" value="P:cytochrome complex assembly"/>
    <property type="evidence" value="ECO:0007669"/>
    <property type="project" value="InterPro"/>
</dbReference>
<feature type="transmembrane region" description="Helical" evidence="1">
    <location>
        <begin position="73"/>
        <end position="92"/>
    </location>
</feature>
<evidence type="ECO:0000259" key="2">
    <source>
        <dbReference type="Pfam" id="PF01578"/>
    </source>
</evidence>
<dbReference type="Pfam" id="PF01578">
    <property type="entry name" value="Cytochrom_C_asm"/>
    <property type="match status" value="1"/>
</dbReference>